<protein>
    <submittedName>
        <fullName evidence="1">Uncharacterized protein</fullName>
    </submittedName>
</protein>
<gene>
    <name evidence="1" type="ORF">M378DRAFT_865183</name>
</gene>
<evidence type="ECO:0000313" key="2">
    <source>
        <dbReference type="Proteomes" id="UP000054549"/>
    </source>
</evidence>
<dbReference type="EMBL" id="KN818287">
    <property type="protein sequence ID" value="KIL61250.1"/>
    <property type="molecule type" value="Genomic_DNA"/>
</dbReference>
<dbReference type="AlphaFoldDB" id="A0A0C2SDW3"/>
<accession>A0A0C2SDW3</accession>
<dbReference type="InParanoid" id="A0A0C2SDW3"/>
<dbReference type="HOGENOM" id="CLU_1651715_0_0_1"/>
<proteinExistence type="predicted"/>
<name>A0A0C2SDW3_AMAMK</name>
<evidence type="ECO:0000313" key="1">
    <source>
        <dbReference type="EMBL" id="KIL61250.1"/>
    </source>
</evidence>
<dbReference type="Proteomes" id="UP000054549">
    <property type="component" value="Unassembled WGS sequence"/>
</dbReference>
<keyword evidence="2" id="KW-1185">Reference proteome</keyword>
<reference evidence="1 2" key="1">
    <citation type="submission" date="2014-04" db="EMBL/GenBank/DDBJ databases">
        <title>Evolutionary Origins and Diversification of the Mycorrhizal Mutualists.</title>
        <authorList>
            <consortium name="DOE Joint Genome Institute"/>
            <consortium name="Mycorrhizal Genomics Consortium"/>
            <person name="Kohler A."/>
            <person name="Kuo A."/>
            <person name="Nagy L.G."/>
            <person name="Floudas D."/>
            <person name="Copeland A."/>
            <person name="Barry K.W."/>
            <person name="Cichocki N."/>
            <person name="Veneault-Fourrey C."/>
            <person name="LaButti K."/>
            <person name="Lindquist E.A."/>
            <person name="Lipzen A."/>
            <person name="Lundell T."/>
            <person name="Morin E."/>
            <person name="Murat C."/>
            <person name="Riley R."/>
            <person name="Ohm R."/>
            <person name="Sun H."/>
            <person name="Tunlid A."/>
            <person name="Henrissat B."/>
            <person name="Grigoriev I.V."/>
            <person name="Hibbett D.S."/>
            <person name="Martin F."/>
        </authorList>
    </citation>
    <scope>NUCLEOTIDE SEQUENCE [LARGE SCALE GENOMIC DNA]</scope>
    <source>
        <strain evidence="1 2">Koide BX008</strain>
    </source>
</reference>
<sequence length="160" mass="18156">MYTVAEFSILEFGVPSGRSVNAWLCGSENAEKSTGREERRKTRRNCCCCKTGAGTVYDEGERVRALSSWKEAAEDASTDSHASEEKKQNRGVPSWVLLMSKDVLMNVISLVLLLFHRQDHRFSSSTIYTECRIRERRETNKSSSSCSTSARSRAIEWHPR</sequence>
<organism evidence="1 2">
    <name type="scientific">Amanita muscaria (strain Koide BX008)</name>
    <dbReference type="NCBI Taxonomy" id="946122"/>
    <lineage>
        <taxon>Eukaryota</taxon>
        <taxon>Fungi</taxon>
        <taxon>Dikarya</taxon>
        <taxon>Basidiomycota</taxon>
        <taxon>Agaricomycotina</taxon>
        <taxon>Agaricomycetes</taxon>
        <taxon>Agaricomycetidae</taxon>
        <taxon>Agaricales</taxon>
        <taxon>Pluteineae</taxon>
        <taxon>Amanitaceae</taxon>
        <taxon>Amanita</taxon>
    </lineage>
</organism>